<dbReference type="EnsemblMetazoa" id="CapteT193374">
    <property type="protein sequence ID" value="CapteP193374"/>
    <property type="gene ID" value="CapteG193374"/>
</dbReference>
<reference evidence="1 3" key="2">
    <citation type="journal article" date="2013" name="Nature">
        <title>Insights into bilaterian evolution from three spiralian genomes.</title>
        <authorList>
            <person name="Simakov O."/>
            <person name="Marletaz F."/>
            <person name="Cho S.J."/>
            <person name="Edsinger-Gonzales E."/>
            <person name="Havlak P."/>
            <person name="Hellsten U."/>
            <person name="Kuo D.H."/>
            <person name="Larsson T."/>
            <person name="Lv J."/>
            <person name="Arendt D."/>
            <person name="Savage R."/>
            <person name="Osoegawa K."/>
            <person name="de Jong P."/>
            <person name="Grimwood J."/>
            <person name="Chapman J.A."/>
            <person name="Shapiro H."/>
            <person name="Aerts A."/>
            <person name="Otillar R.P."/>
            <person name="Terry A.Y."/>
            <person name="Boore J.L."/>
            <person name="Grigoriev I.V."/>
            <person name="Lindberg D.R."/>
            <person name="Seaver E.C."/>
            <person name="Weisblat D.A."/>
            <person name="Putnam N.H."/>
            <person name="Rokhsar D.S."/>
        </authorList>
    </citation>
    <scope>NUCLEOTIDE SEQUENCE</scope>
    <source>
        <strain evidence="1 3">I ESC-2004</strain>
    </source>
</reference>
<dbReference type="Proteomes" id="UP000014760">
    <property type="component" value="Unassembled WGS sequence"/>
</dbReference>
<dbReference type="AlphaFoldDB" id="R7UCD6"/>
<evidence type="ECO:0000313" key="2">
    <source>
        <dbReference type="EnsemblMetazoa" id="CapteP193374"/>
    </source>
</evidence>
<reference evidence="2" key="3">
    <citation type="submission" date="2015-06" db="UniProtKB">
        <authorList>
            <consortium name="EnsemblMetazoa"/>
        </authorList>
    </citation>
    <scope>IDENTIFICATION</scope>
</reference>
<accession>R7UCD6</accession>
<dbReference type="EMBL" id="KB302894">
    <property type="protein sequence ID" value="ELU03786.1"/>
    <property type="molecule type" value="Genomic_DNA"/>
</dbReference>
<sequence>MIDQYDGLLMRWPKRTTSIDESELFTDSILLMLPSMEGLFGNDDCEKGNVISRRLCRRVWDIASTYKGKVLQPLQSYMAYNIGQLETIRENGRRIVAALVLLSVVVEFEVSMSKLAAANLCRALLITAVPEEEPRCGDWEEVKSNFADNIRE</sequence>
<protein>
    <submittedName>
        <fullName evidence="1 2">Uncharacterized protein</fullName>
    </submittedName>
</protein>
<gene>
    <name evidence="1" type="ORF">CAPTEDRAFT_193374</name>
</gene>
<feature type="non-terminal residue" evidence="1">
    <location>
        <position position="1"/>
    </location>
</feature>
<reference evidence="3" key="1">
    <citation type="submission" date="2012-12" db="EMBL/GenBank/DDBJ databases">
        <authorList>
            <person name="Hellsten U."/>
            <person name="Grimwood J."/>
            <person name="Chapman J.A."/>
            <person name="Shapiro H."/>
            <person name="Aerts A."/>
            <person name="Otillar R.P."/>
            <person name="Terry A.Y."/>
            <person name="Boore J.L."/>
            <person name="Simakov O."/>
            <person name="Marletaz F."/>
            <person name="Cho S.-J."/>
            <person name="Edsinger-Gonzales E."/>
            <person name="Havlak P."/>
            <person name="Kuo D.-H."/>
            <person name="Larsson T."/>
            <person name="Lv J."/>
            <person name="Arendt D."/>
            <person name="Savage R."/>
            <person name="Osoegawa K."/>
            <person name="de Jong P."/>
            <person name="Lindberg D.R."/>
            <person name="Seaver E.C."/>
            <person name="Weisblat D.A."/>
            <person name="Putnam N.H."/>
            <person name="Grigoriev I.V."/>
            <person name="Rokhsar D.S."/>
        </authorList>
    </citation>
    <scope>NUCLEOTIDE SEQUENCE</scope>
    <source>
        <strain evidence="3">I ESC-2004</strain>
    </source>
</reference>
<proteinExistence type="predicted"/>
<organism evidence="1">
    <name type="scientific">Capitella teleta</name>
    <name type="common">Polychaete worm</name>
    <dbReference type="NCBI Taxonomy" id="283909"/>
    <lineage>
        <taxon>Eukaryota</taxon>
        <taxon>Metazoa</taxon>
        <taxon>Spiralia</taxon>
        <taxon>Lophotrochozoa</taxon>
        <taxon>Annelida</taxon>
        <taxon>Polychaeta</taxon>
        <taxon>Sedentaria</taxon>
        <taxon>Scolecida</taxon>
        <taxon>Capitellidae</taxon>
        <taxon>Capitella</taxon>
    </lineage>
</organism>
<name>R7UCD6_CAPTE</name>
<dbReference type="EMBL" id="AMQN01045239">
    <property type="status" value="NOT_ANNOTATED_CDS"/>
    <property type="molecule type" value="Genomic_DNA"/>
</dbReference>
<dbReference type="HOGENOM" id="CLU_1726815_0_0_1"/>
<feature type="non-terminal residue" evidence="1">
    <location>
        <position position="152"/>
    </location>
</feature>
<keyword evidence="3" id="KW-1185">Reference proteome</keyword>
<evidence type="ECO:0000313" key="1">
    <source>
        <dbReference type="EMBL" id="ELU03786.1"/>
    </source>
</evidence>
<evidence type="ECO:0000313" key="3">
    <source>
        <dbReference type="Proteomes" id="UP000014760"/>
    </source>
</evidence>